<evidence type="ECO:0000259" key="2">
    <source>
        <dbReference type="SMART" id="SM00587"/>
    </source>
</evidence>
<dbReference type="EMBL" id="LJIG01001186">
    <property type="protein sequence ID" value="KRT85754.1"/>
    <property type="molecule type" value="Genomic_DNA"/>
</dbReference>
<feature type="compositionally biased region" description="Basic and acidic residues" evidence="1">
    <location>
        <begin position="145"/>
        <end position="174"/>
    </location>
</feature>
<dbReference type="Pfam" id="PF02958">
    <property type="entry name" value="EcKL"/>
    <property type="match status" value="1"/>
</dbReference>
<dbReference type="OrthoDB" id="8250698at2759"/>
<dbReference type="Gene3D" id="3.90.1200.10">
    <property type="match status" value="1"/>
</dbReference>
<evidence type="ECO:0000313" key="4">
    <source>
        <dbReference type="Proteomes" id="UP000051574"/>
    </source>
</evidence>
<name>A0A0T6BEJ1_9SCAR</name>
<keyword evidence="3" id="KW-0808">Transferase</keyword>
<dbReference type="AlphaFoldDB" id="A0A0T6BEJ1"/>
<feature type="compositionally biased region" description="Basic and acidic residues" evidence="1">
    <location>
        <begin position="265"/>
        <end position="284"/>
    </location>
</feature>
<dbReference type="PANTHER" id="PTHR11012:SF30">
    <property type="entry name" value="PROTEIN KINASE-LIKE DOMAIN-CONTAINING"/>
    <property type="match status" value="1"/>
</dbReference>
<keyword evidence="4" id="KW-1185">Reference proteome</keyword>
<dbReference type="PANTHER" id="PTHR11012">
    <property type="entry name" value="PROTEIN KINASE-LIKE DOMAIN-CONTAINING"/>
    <property type="match status" value="1"/>
</dbReference>
<gene>
    <name evidence="3" type="ORF">AMK59_804</name>
</gene>
<feature type="compositionally biased region" description="Low complexity" evidence="1">
    <location>
        <begin position="229"/>
        <end position="245"/>
    </location>
</feature>
<feature type="compositionally biased region" description="Basic and acidic residues" evidence="1">
    <location>
        <begin position="14"/>
        <end position="41"/>
    </location>
</feature>
<feature type="compositionally biased region" description="Low complexity" evidence="1">
    <location>
        <begin position="295"/>
        <end position="310"/>
    </location>
</feature>
<feature type="compositionally biased region" description="Polar residues" evidence="1">
    <location>
        <begin position="126"/>
        <end position="135"/>
    </location>
</feature>
<feature type="compositionally biased region" description="Basic and acidic residues" evidence="1">
    <location>
        <begin position="112"/>
        <end position="125"/>
    </location>
</feature>
<dbReference type="InterPro" id="IPR015897">
    <property type="entry name" value="CHK_kinase-like"/>
</dbReference>
<feature type="compositionally biased region" description="Acidic residues" evidence="1">
    <location>
        <begin position="355"/>
        <end position="368"/>
    </location>
</feature>
<accession>A0A0T6BEJ1</accession>
<dbReference type="SUPFAM" id="SSF56112">
    <property type="entry name" value="Protein kinase-like (PK-like)"/>
    <property type="match status" value="1"/>
</dbReference>
<dbReference type="Proteomes" id="UP000051574">
    <property type="component" value="Unassembled WGS sequence"/>
</dbReference>
<feature type="domain" description="CHK kinase-like" evidence="2">
    <location>
        <begin position="507"/>
        <end position="704"/>
    </location>
</feature>
<feature type="compositionally biased region" description="Polar residues" evidence="1">
    <location>
        <begin position="51"/>
        <end position="65"/>
    </location>
</feature>
<feature type="region of interest" description="Disordered" evidence="1">
    <location>
        <begin position="1"/>
        <end position="381"/>
    </location>
</feature>
<dbReference type="InterPro" id="IPR004119">
    <property type="entry name" value="EcKL"/>
</dbReference>
<comment type="caution">
    <text evidence="3">The sequence shown here is derived from an EMBL/GenBank/DDBJ whole genome shotgun (WGS) entry which is preliminary data.</text>
</comment>
<dbReference type="SMART" id="SM00587">
    <property type="entry name" value="CHK"/>
    <property type="match status" value="1"/>
</dbReference>
<dbReference type="GO" id="GO:0016740">
    <property type="term" value="F:transferase activity"/>
    <property type="evidence" value="ECO:0007669"/>
    <property type="project" value="UniProtKB-KW"/>
</dbReference>
<feature type="compositionally biased region" description="Polar residues" evidence="1">
    <location>
        <begin position="323"/>
        <end position="333"/>
    </location>
</feature>
<protein>
    <submittedName>
        <fullName evidence="3">Phosphotransferase</fullName>
    </submittedName>
</protein>
<proteinExistence type="predicted"/>
<organism evidence="3 4">
    <name type="scientific">Oryctes borbonicus</name>
    <dbReference type="NCBI Taxonomy" id="1629725"/>
    <lineage>
        <taxon>Eukaryota</taxon>
        <taxon>Metazoa</taxon>
        <taxon>Ecdysozoa</taxon>
        <taxon>Arthropoda</taxon>
        <taxon>Hexapoda</taxon>
        <taxon>Insecta</taxon>
        <taxon>Pterygota</taxon>
        <taxon>Neoptera</taxon>
        <taxon>Endopterygota</taxon>
        <taxon>Coleoptera</taxon>
        <taxon>Polyphaga</taxon>
        <taxon>Scarabaeiformia</taxon>
        <taxon>Scarabaeidae</taxon>
        <taxon>Dynastinae</taxon>
        <taxon>Oryctes</taxon>
    </lineage>
</organism>
<sequence>MSEKSENTSAISEKPLENVKSEEAAKIIKDVKSTEETKENVNEQNNEDQLETSTSTEQTNPTNENATDKNDGMDYTESEDASQVTKTDQNLKDVPEPTEIAKPVQNETIQEDAEKVKVESDKSPTPEENNTTTASDPEFCVIGDAKSDAEKPADAEDLKLVGDEAEDASKEEPRQIATTDQDTVDSKVTEEVEEAPKEKQSTRDEIQSKTEDSVESIPAKEEDREAPAEIPTQQEEQSTQTEIQPLQADKTENATAEDASPQIESKTEDSVEPTPAKKEDREPSTQEVTEGVPAQQEIQETTETSVVEESPPIENEVKETATEETNQVTSQVVDETPQEESQEQPREETPAETSEVTEPEPEITEEAPQETKVSQPITYDGQEMDPDILKLLEKHLEDIGVINYDIKMAPGIESGENMLGIIAKVQINGIDQNGTNVGLQWIVKIAPPIDALRKMIRLEALYQNEVLMYEAIFPTYKELEQERSIMHGFNSYPEYLFSSLEYQKETVGMTDMTSLGYILRNKKEPLDLEHVKLVMKAYGKLHALSYVFRAKRRDIFEQFTNTFRSNLAEAVDVFELKKTQQPIMDKALETLDPIRHTVTYRKFSRYVRNFMGLYVEASRNVNKYSVIGHGESCINNMLFKYENSSHPDLPNAVCFLDFQVVRHGSPVCDLSYFLFACTDKSFRDQHYDNAIKLYYYSLCSHLTDMGFDPEKVLPLDVLEAELRRFSVVGLYMTILALATILGEAEEHIYNERVRDVILDFCQKGYLDFLFSKKQSSV</sequence>
<reference evidence="3 4" key="1">
    <citation type="submission" date="2015-09" db="EMBL/GenBank/DDBJ databases">
        <title>Draft genome of the scarab beetle Oryctes borbonicus.</title>
        <authorList>
            <person name="Meyer J.M."/>
            <person name="Markov G.V."/>
            <person name="Baskaran P."/>
            <person name="Herrmann M."/>
            <person name="Sommer R.J."/>
            <person name="Roedelsperger C."/>
        </authorList>
    </citation>
    <scope>NUCLEOTIDE SEQUENCE [LARGE SCALE GENOMIC DNA]</scope>
    <source>
        <strain evidence="3">OB123</strain>
        <tissue evidence="3">Whole animal</tissue>
    </source>
</reference>
<dbReference type="InterPro" id="IPR011009">
    <property type="entry name" value="Kinase-like_dom_sf"/>
</dbReference>
<evidence type="ECO:0000256" key="1">
    <source>
        <dbReference type="SAM" id="MobiDB-lite"/>
    </source>
</evidence>
<feature type="compositionally biased region" description="Basic and acidic residues" evidence="1">
    <location>
        <begin position="184"/>
        <end position="227"/>
    </location>
</feature>
<evidence type="ECO:0000313" key="3">
    <source>
        <dbReference type="EMBL" id="KRT85754.1"/>
    </source>
</evidence>